<reference evidence="2 3" key="2">
    <citation type="submission" date="2018-11" db="EMBL/GenBank/DDBJ databases">
        <authorList>
            <consortium name="Pathogen Informatics"/>
        </authorList>
    </citation>
    <scope>NUCLEOTIDE SEQUENCE [LARGE SCALE GENOMIC DNA]</scope>
    <source>
        <strain evidence="2 3">Egypt</strain>
    </source>
</reference>
<dbReference type="EMBL" id="UZAN01044182">
    <property type="protein sequence ID" value="VDP80201.1"/>
    <property type="molecule type" value="Genomic_DNA"/>
</dbReference>
<sequence length="140" mass="15443">MQFTCFAVLALCLVVGAHASTVSKTDFSRCEADLTPCRVAARAQERFAGMGDRLRCLLLLGAGEYLKKDNVDQKLISVAKIRAWKNKANAQKTWYSKDIDTALRQLLHPGGTTVIVPMTASLPTIKELLHIVRNDQNGDK</sequence>
<gene>
    <name evidence="2" type="ORF">ECPE_LOCUS7109</name>
</gene>
<keyword evidence="1" id="KW-0732">Signal</keyword>
<feature type="chain" id="PRO_5043138106" evidence="1">
    <location>
        <begin position="20"/>
        <end position="140"/>
    </location>
</feature>
<keyword evidence="3" id="KW-1185">Reference proteome</keyword>
<evidence type="ECO:0000313" key="2">
    <source>
        <dbReference type="EMBL" id="VDP80201.1"/>
    </source>
</evidence>
<accession>A0A183AJH4</accession>
<feature type="signal peptide" evidence="1">
    <location>
        <begin position="1"/>
        <end position="19"/>
    </location>
</feature>
<evidence type="ECO:0000256" key="1">
    <source>
        <dbReference type="SAM" id="SignalP"/>
    </source>
</evidence>
<evidence type="ECO:0000313" key="4">
    <source>
        <dbReference type="WBParaSite" id="ECPE_0000712401-mRNA-1"/>
    </source>
</evidence>
<protein>
    <submittedName>
        <fullName evidence="4">Secreted protein</fullName>
    </submittedName>
</protein>
<organism evidence="4">
    <name type="scientific">Echinostoma caproni</name>
    <dbReference type="NCBI Taxonomy" id="27848"/>
    <lineage>
        <taxon>Eukaryota</taxon>
        <taxon>Metazoa</taxon>
        <taxon>Spiralia</taxon>
        <taxon>Lophotrochozoa</taxon>
        <taxon>Platyhelminthes</taxon>
        <taxon>Trematoda</taxon>
        <taxon>Digenea</taxon>
        <taxon>Plagiorchiida</taxon>
        <taxon>Echinostomata</taxon>
        <taxon>Echinostomatoidea</taxon>
        <taxon>Echinostomatidae</taxon>
        <taxon>Echinostoma</taxon>
    </lineage>
</organism>
<name>A0A183AJH4_9TREM</name>
<dbReference type="WBParaSite" id="ECPE_0000712401-mRNA-1">
    <property type="protein sequence ID" value="ECPE_0000712401-mRNA-1"/>
    <property type="gene ID" value="ECPE_0000712401"/>
</dbReference>
<proteinExistence type="predicted"/>
<dbReference type="AlphaFoldDB" id="A0A183AJH4"/>
<reference evidence="4" key="1">
    <citation type="submission" date="2016-06" db="UniProtKB">
        <authorList>
            <consortium name="WormBaseParasite"/>
        </authorList>
    </citation>
    <scope>IDENTIFICATION</scope>
</reference>
<evidence type="ECO:0000313" key="3">
    <source>
        <dbReference type="Proteomes" id="UP000272942"/>
    </source>
</evidence>
<dbReference type="Proteomes" id="UP000272942">
    <property type="component" value="Unassembled WGS sequence"/>
</dbReference>